<dbReference type="Gene3D" id="1.10.10.10">
    <property type="entry name" value="Winged helix-like DNA-binding domain superfamily/Winged helix DNA-binding domain"/>
    <property type="match status" value="1"/>
</dbReference>
<organism evidence="4 5">
    <name type="scientific">Thalassotalea litorea</name>
    <dbReference type="NCBI Taxonomy" id="2020715"/>
    <lineage>
        <taxon>Bacteria</taxon>
        <taxon>Pseudomonadati</taxon>
        <taxon>Pseudomonadota</taxon>
        <taxon>Gammaproteobacteria</taxon>
        <taxon>Alteromonadales</taxon>
        <taxon>Colwelliaceae</taxon>
        <taxon>Thalassotalea</taxon>
    </lineage>
</organism>
<dbReference type="RefSeq" id="WP_138320248.1">
    <property type="nucleotide sequence ID" value="NZ_VCBC01000011.1"/>
</dbReference>
<dbReference type="OrthoDB" id="9782798at2"/>
<feature type="domain" description="ANTAR" evidence="3">
    <location>
        <begin position="133"/>
        <end position="194"/>
    </location>
</feature>
<evidence type="ECO:0000259" key="3">
    <source>
        <dbReference type="PROSITE" id="PS50921"/>
    </source>
</evidence>
<comment type="caution">
    <text evidence="4">The sequence shown here is derived from an EMBL/GenBank/DDBJ whole genome shotgun (WGS) entry which is preliminary data.</text>
</comment>
<dbReference type="InterPro" id="IPR036388">
    <property type="entry name" value="WH-like_DNA-bd_sf"/>
</dbReference>
<evidence type="ECO:0000313" key="4">
    <source>
        <dbReference type="EMBL" id="TLU64265.1"/>
    </source>
</evidence>
<dbReference type="GO" id="GO:0003723">
    <property type="term" value="F:RNA binding"/>
    <property type="evidence" value="ECO:0007669"/>
    <property type="project" value="InterPro"/>
</dbReference>
<keyword evidence="1" id="KW-0597">Phosphoprotein</keyword>
<dbReference type="SMART" id="SM00448">
    <property type="entry name" value="REC"/>
    <property type="match status" value="1"/>
</dbReference>
<dbReference type="SMART" id="SM01012">
    <property type="entry name" value="ANTAR"/>
    <property type="match status" value="1"/>
</dbReference>
<dbReference type="InterPro" id="IPR011006">
    <property type="entry name" value="CheY-like_superfamily"/>
</dbReference>
<dbReference type="EMBL" id="VCBC01000011">
    <property type="protein sequence ID" value="TLU64265.1"/>
    <property type="molecule type" value="Genomic_DNA"/>
</dbReference>
<proteinExistence type="predicted"/>
<dbReference type="CDD" id="cd00156">
    <property type="entry name" value="REC"/>
    <property type="match status" value="1"/>
</dbReference>
<dbReference type="Pfam" id="PF03861">
    <property type="entry name" value="ANTAR"/>
    <property type="match status" value="1"/>
</dbReference>
<evidence type="ECO:0000313" key="5">
    <source>
        <dbReference type="Proteomes" id="UP000307790"/>
    </source>
</evidence>
<dbReference type="PANTHER" id="PTHR43367">
    <property type="match status" value="1"/>
</dbReference>
<accession>A0A5R9IFF8</accession>
<feature type="domain" description="Response regulatory" evidence="2">
    <location>
        <begin position="13"/>
        <end position="127"/>
    </location>
</feature>
<dbReference type="Proteomes" id="UP000307790">
    <property type="component" value="Unassembled WGS sequence"/>
</dbReference>
<dbReference type="Gene3D" id="3.40.50.2300">
    <property type="match status" value="1"/>
</dbReference>
<dbReference type="PIRSF" id="PIRSF036382">
    <property type="entry name" value="RR_antiterm"/>
    <property type="match status" value="1"/>
</dbReference>
<dbReference type="InterPro" id="IPR001789">
    <property type="entry name" value="Sig_transdc_resp-reg_receiver"/>
</dbReference>
<reference evidence="4 5" key="1">
    <citation type="submission" date="2019-05" db="EMBL/GenBank/DDBJ databases">
        <title>Genome sequences of Thalassotalea litorea 1K03283.</title>
        <authorList>
            <person name="Zhang D."/>
        </authorList>
    </citation>
    <scope>NUCLEOTIDE SEQUENCE [LARGE SCALE GENOMIC DNA]</scope>
    <source>
        <strain evidence="4 5">MCCC 1K03283</strain>
    </source>
</reference>
<dbReference type="PANTHER" id="PTHR43367:SF1">
    <property type="entry name" value="TWO-COMPONENT RESPONSE REGULATOR-LIKE APRR6-RELATED"/>
    <property type="match status" value="1"/>
</dbReference>
<evidence type="ECO:0000256" key="1">
    <source>
        <dbReference type="PROSITE-ProRule" id="PRU00169"/>
    </source>
</evidence>
<dbReference type="PROSITE" id="PS50921">
    <property type="entry name" value="ANTAR"/>
    <property type="match status" value="1"/>
</dbReference>
<dbReference type="SUPFAM" id="SSF52172">
    <property type="entry name" value="CheY-like"/>
    <property type="match status" value="1"/>
</dbReference>
<sequence length="205" mass="23151">MSILKSDTQPLLKLLLVDYNSHKTHILSEAFDNEHYQIEWASASGMSLLHRVRESKPDIIIIDIESPDRDMLDSLNMLSTTAPKPVVMFSEDQNSQVIQELVKAGVSAYITGGVDSSRVRSIIDIALARFKEHQNLKQELADTKQKLSSQKVIEQAKIWLMENKHCSEKQAYHHIRKIAMDNSQKMEDVARNILSLANMLGGSHG</sequence>
<dbReference type="InterPro" id="IPR005561">
    <property type="entry name" value="ANTAR"/>
</dbReference>
<name>A0A5R9IFF8_9GAMM</name>
<keyword evidence="5" id="KW-1185">Reference proteome</keyword>
<protein>
    <submittedName>
        <fullName evidence="4">ANTAR domain-containing protein</fullName>
    </submittedName>
</protein>
<dbReference type="PROSITE" id="PS50110">
    <property type="entry name" value="RESPONSE_REGULATORY"/>
    <property type="match status" value="1"/>
</dbReference>
<dbReference type="InterPro" id="IPR008327">
    <property type="entry name" value="Sig_transdc_resp-reg_antiterm"/>
</dbReference>
<dbReference type="GO" id="GO:0000160">
    <property type="term" value="P:phosphorelay signal transduction system"/>
    <property type="evidence" value="ECO:0007669"/>
    <property type="project" value="InterPro"/>
</dbReference>
<evidence type="ECO:0000259" key="2">
    <source>
        <dbReference type="PROSITE" id="PS50110"/>
    </source>
</evidence>
<feature type="modified residue" description="4-aspartylphosphate" evidence="1">
    <location>
        <position position="63"/>
    </location>
</feature>
<gene>
    <name evidence="4" type="ORF">FE810_11690</name>
</gene>
<dbReference type="AlphaFoldDB" id="A0A5R9IFF8"/>
<dbReference type="Pfam" id="PF00072">
    <property type="entry name" value="Response_reg"/>
    <property type="match status" value="1"/>
</dbReference>